<dbReference type="Proteomes" id="UP000760407">
    <property type="component" value="Unassembled WGS sequence"/>
</dbReference>
<organism evidence="4 5">
    <name type="scientific">Francisella philomiragia</name>
    <dbReference type="NCBI Taxonomy" id="28110"/>
    <lineage>
        <taxon>Bacteria</taxon>
        <taxon>Pseudomonadati</taxon>
        <taxon>Pseudomonadota</taxon>
        <taxon>Gammaproteobacteria</taxon>
        <taxon>Thiotrichales</taxon>
        <taxon>Francisellaceae</taxon>
        <taxon>Francisella</taxon>
    </lineage>
</organism>
<evidence type="ECO:0000256" key="2">
    <source>
        <dbReference type="ARBA" id="ARBA00022679"/>
    </source>
</evidence>
<dbReference type="InterPro" id="IPR001296">
    <property type="entry name" value="Glyco_trans_1"/>
</dbReference>
<dbReference type="PANTHER" id="PTHR12526:SF629">
    <property type="entry name" value="TEICHURONIC ACID BIOSYNTHESIS GLYCOSYLTRANSFERASE TUAH-RELATED"/>
    <property type="match status" value="1"/>
</dbReference>
<proteinExistence type="predicted"/>
<comment type="caution">
    <text evidence="4">The sequence shown here is derived from an EMBL/GenBank/DDBJ whole genome shotgun (WGS) entry which is preliminary data.</text>
</comment>
<sequence>MLREIVTFLCPVGSRRREILRKIYRGIVVSKVSTNDVENQFQEGKKVFDVSKQTLIIVSHISSATGAPLLGLNIGKSLSKQYNIINYIMQKSDIHDAFFEDAFLVVEEVYNNQSLSIQMIDTLNQKYSITAAICNSIVTYPILSIVRDLRIPALSLVHEFAGYVVHGSVMRDTLVAADSVVIPAKIIQESITNHLRDFEIISNVPKNISIYPQGKLPFIPKNYGHADSVDKILQKIGIDNIGNYRIIVGAGSIDIRKGVDLFISVARYIKQNYEGRCKFVWVGDGLKESDYTYSYWLQREIRLFDLSDDFVFLEHQQSLDAIFSIADIYCLTSRMDPFPNIAIDALEADLPIACFKDASGTVEFLEKYNAQSIIVDYLDTHKLGYEIAKFLSKNIVRSNRNSYLVKKYLDFDKYVDFLISKINECVSYNSKNLKIARELELSEFFDNQFIGLSDLKSASTYFYTLAHRKGLHRLTSNPYPGFSNLKWILENGDGRTGVPLYEALSEHIHATHECYRLPIHSDEENISVRFAVHLHLFYIDLVEEFNDYFKYLPPGYDLYITVVDDNSIEFIRDKFSTCGAVNVEFIKVDNIGRDIGPMIFGLKNQLFSQKYDVVGHFHSKKTVSAHANLGDEWRSYLLDNLIGKDKQISSSILRLLNKEEVGLVFPEDRTYVDIGENKSYVDKLSQVIGLKEIYETPIFPLGNMFWAKLDAIRDIFYLDEQLILQEEPLPRDGSYMHALERIMPNIVEKNGYKYVTVYKDGTSW</sequence>
<protein>
    <submittedName>
        <fullName evidence="4">Glycosyltransferase</fullName>
    </submittedName>
</protein>
<reference evidence="4 5" key="1">
    <citation type="submission" date="2020-08" db="EMBL/GenBank/DDBJ databases">
        <title>Comparative genomics of Francisella species.</title>
        <authorList>
            <person name="Sahl J."/>
            <person name="Sjodin A."/>
            <person name="Wagner D."/>
            <person name="Forsman M."/>
        </authorList>
    </citation>
    <scope>NUCLEOTIDE SEQUENCE [LARGE SCALE GENOMIC DNA]</scope>
    <source>
        <strain evidence="4 5">F1093</strain>
    </source>
</reference>
<dbReference type="Pfam" id="PF00534">
    <property type="entry name" value="Glycos_transf_1"/>
    <property type="match status" value="1"/>
</dbReference>
<evidence type="ECO:0000313" key="4">
    <source>
        <dbReference type="EMBL" id="MBK2301424.1"/>
    </source>
</evidence>
<keyword evidence="2" id="KW-0808">Transferase</keyword>
<evidence type="ECO:0000256" key="1">
    <source>
        <dbReference type="ARBA" id="ARBA00022676"/>
    </source>
</evidence>
<evidence type="ECO:0000259" key="3">
    <source>
        <dbReference type="Pfam" id="PF00534"/>
    </source>
</evidence>
<gene>
    <name evidence="4" type="ORF">IBE52_00685</name>
</gene>
<dbReference type="InterPro" id="IPR007739">
    <property type="entry name" value="RgpF"/>
</dbReference>
<name>A0ABS1G9D2_9GAMM</name>
<accession>A0ABS1G9D2</accession>
<dbReference type="Gene3D" id="3.40.50.2000">
    <property type="entry name" value="Glycogen Phosphorylase B"/>
    <property type="match status" value="2"/>
</dbReference>
<dbReference type="SUPFAM" id="SSF53756">
    <property type="entry name" value="UDP-Glycosyltransferase/glycogen phosphorylase"/>
    <property type="match status" value="1"/>
</dbReference>
<feature type="domain" description="Glycosyl transferase family 1" evidence="3">
    <location>
        <begin position="242"/>
        <end position="399"/>
    </location>
</feature>
<keyword evidence="5" id="KW-1185">Reference proteome</keyword>
<evidence type="ECO:0000313" key="5">
    <source>
        <dbReference type="Proteomes" id="UP000760407"/>
    </source>
</evidence>
<dbReference type="Pfam" id="PF05045">
    <property type="entry name" value="RgpF"/>
    <property type="match status" value="1"/>
</dbReference>
<dbReference type="PANTHER" id="PTHR12526">
    <property type="entry name" value="GLYCOSYLTRANSFERASE"/>
    <property type="match status" value="1"/>
</dbReference>
<dbReference type="EMBL" id="JACTSG010000001">
    <property type="protein sequence ID" value="MBK2301424.1"/>
    <property type="molecule type" value="Genomic_DNA"/>
</dbReference>
<keyword evidence="1" id="KW-0328">Glycosyltransferase</keyword>